<evidence type="ECO:0000259" key="2">
    <source>
        <dbReference type="PROSITE" id="PS50238"/>
    </source>
</evidence>
<evidence type="ECO:0000256" key="1">
    <source>
        <dbReference type="SAM" id="Phobius"/>
    </source>
</evidence>
<dbReference type="GO" id="GO:0007165">
    <property type="term" value="P:signal transduction"/>
    <property type="evidence" value="ECO:0007669"/>
    <property type="project" value="InterPro"/>
</dbReference>
<reference evidence="3" key="1">
    <citation type="submission" date="2021-01" db="EMBL/GenBank/DDBJ databases">
        <authorList>
            <person name="Corre E."/>
            <person name="Pelletier E."/>
            <person name="Niang G."/>
            <person name="Scheremetjew M."/>
            <person name="Finn R."/>
            <person name="Kale V."/>
            <person name="Holt S."/>
            <person name="Cochrane G."/>
            <person name="Meng A."/>
            <person name="Brown T."/>
            <person name="Cohen L."/>
        </authorList>
    </citation>
    <scope>NUCLEOTIDE SEQUENCE</scope>
    <source>
        <strain evidence="3">Ras09</strain>
    </source>
</reference>
<feature type="transmembrane region" description="Helical" evidence="1">
    <location>
        <begin position="78"/>
        <end position="99"/>
    </location>
</feature>
<evidence type="ECO:0000313" key="3">
    <source>
        <dbReference type="EMBL" id="CAE0228860.1"/>
    </source>
</evidence>
<name>A0A7S3CIP2_9SPIT</name>
<keyword evidence="1" id="KW-0812">Transmembrane</keyword>
<protein>
    <recommendedName>
        <fullName evidence="2">Rho-GAP domain-containing protein</fullName>
    </recommendedName>
</protein>
<gene>
    <name evidence="3" type="ORF">SRAS04492_LOCUS644</name>
</gene>
<dbReference type="AlphaFoldDB" id="A0A7S3CIP2"/>
<dbReference type="InterPro" id="IPR000198">
    <property type="entry name" value="RhoGAP_dom"/>
</dbReference>
<keyword evidence="1" id="KW-0472">Membrane</keyword>
<proteinExistence type="predicted"/>
<keyword evidence="1" id="KW-1133">Transmembrane helix</keyword>
<sequence>MRVLKLELLQLPQGLLTLKLVLLLVNNLTRSLYKLLSSVIRTQDKLIAQALTPSSKLTFELHYLLFHLILLHQPRLQILNLNLPCFKLLLVMIPLLLLYTL</sequence>
<accession>A0A7S3CIP2</accession>
<dbReference type="EMBL" id="HBIA01001251">
    <property type="protein sequence ID" value="CAE0228860.1"/>
    <property type="molecule type" value="Transcribed_RNA"/>
</dbReference>
<feature type="domain" description="Rho-GAP" evidence="2">
    <location>
        <begin position="1"/>
        <end position="101"/>
    </location>
</feature>
<organism evidence="3">
    <name type="scientific">Strombidium rassoulzadegani</name>
    <dbReference type="NCBI Taxonomy" id="1082188"/>
    <lineage>
        <taxon>Eukaryota</taxon>
        <taxon>Sar</taxon>
        <taxon>Alveolata</taxon>
        <taxon>Ciliophora</taxon>
        <taxon>Intramacronucleata</taxon>
        <taxon>Spirotrichea</taxon>
        <taxon>Oligotrichia</taxon>
        <taxon>Strombidiidae</taxon>
        <taxon>Strombidium</taxon>
    </lineage>
</organism>
<dbReference type="PROSITE" id="PS50238">
    <property type="entry name" value="RHOGAP"/>
    <property type="match status" value="1"/>
</dbReference>